<dbReference type="WBParaSite" id="nRc.2.0.1.t22042-RA">
    <property type="protein sequence ID" value="nRc.2.0.1.t22042-RA"/>
    <property type="gene ID" value="nRc.2.0.1.g22042"/>
</dbReference>
<dbReference type="Proteomes" id="UP000887565">
    <property type="component" value="Unplaced"/>
</dbReference>
<proteinExistence type="predicted"/>
<evidence type="ECO:0000313" key="2">
    <source>
        <dbReference type="WBParaSite" id="nRc.2.0.1.t22042-RA"/>
    </source>
</evidence>
<evidence type="ECO:0000313" key="1">
    <source>
        <dbReference type="Proteomes" id="UP000887565"/>
    </source>
</evidence>
<keyword evidence="1" id="KW-1185">Reference proteome</keyword>
<name>A0A915J6E8_ROMCU</name>
<organism evidence="1 2">
    <name type="scientific">Romanomermis culicivorax</name>
    <name type="common">Nematode worm</name>
    <dbReference type="NCBI Taxonomy" id="13658"/>
    <lineage>
        <taxon>Eukaryota</taxon>
        <taxon>Metazoa</taxon>
        <taxon>Ecdysozoa</taxon>
        <taxon>Nematoda</taxon>
        <taxon>Enoplea</taxon>
        <taxon>Dorylaimia</taxon>
        <taxon>Mermithida</taxon>
        <taxon>Mermithoidea</taxon>
        <taxon>Mermithidae</taxon>
        <taxon>Romanomermis</taxon>
    </lineage>
</organism>
<accession>A0A915J6E8</accession>
<protein>
    <submittedName>
        <fullName evidence="2">Uncharacterized protein</fullName>
    </submittedName>
</protein>
<reference evidence="2" key="1">
    <citation type="submission" date="2022-11" db="UniProtKB">
        <authorList>
            <consortium name="WormBaseParasite"/>
        </authorList>
    </citation>
    <scope>IDENTIFICATION</scope>
</reference>
<dbReference type="AlphaFoldDB" id="A0A915J6E8"/>
<sequence>MHSKIYKLVFLPLQMVKYKALRYDGHQVVVQPTGPSEHDTVLLLCPSHFGARHNFGAQRYRRQTPMQIIYLSKKRLPNLQDHRSVEVALQWP</sequence>